<protein>
    <submittedName>
        <fullName evidence="1">Uncharacterized protein</fullName>
    </submittedName>
</protein>
<name>A0A9J5W8B6_SOLCO</name>
<comment type="caution">
    <text evidence="1">The sequence shown here is derived from an EMBL/GenBank/DDBJ whole genome shotgun (WGS) entry which is preliminary data.</text>
</comment>
<evidence type="ECO:0000313" key="2">
    <source>
        <dbReference type="Proteomes" id="UP000824120"/>
    </source>
</evidence>
<sequence>MGLEIAICSSVLSLEGKGQVGDEMEQSEGDDIDQKVDHRAYLQSRLTTQWSSASQIFKHYKCLFKYLCFWLTREGGCKTKLTKLIASGIWSTWVQLEIVNPSPSPTHLAGEREWAKAEVVLNVATRFSRETELIR</sequence>
<evidence type="ECO:0000313" key="1">
    <source>
        <dbReference type="EMBL" id="KAG5571400.1"/>
    </source>
</evidence>
<feature type="non-terminal residue" evidence="1">
    <location>
        <position position="135"/>
    </location>
</feature>
<dbReference type="AlphaFoldDB" id="A0A9J5W8B6"/>
<accession>A0A9J5W8B6</accession>
<proteinExistence type="predicted"/>
<keyword evidence="2" id="KW-1185">Reference proteome</keyword>
<gene>
    <name evidence="1" type="ORF">H5410_061166</name>
</gene>
<organism evidence="1 2">
    <name type="scientific">Solanum commersonii</name>
    <name type="common">Commerson's wild potato</name>
    <name type="synonym">Commerson's nightshade</name>
    <dbReference type="NCBI Taxonomy" id="4109"/>
    <lineage>
        <taxon>Eukaryota</taxon>
        <taxon>Viridiplantae</taxon>
        <taxon>Streptophyta</taxon>
        <taxon>Embryophyta</taxon>
        <taxon>Tracheophyta</taxon>
        <taxon>Spermatophyta</taxon>
        <taxon>Magnoliopsida</taxon>
        <taxon>eudicotyledons</taxon>
        <taxon>Gunneridae</taxon>
        <taxon>Pentapetalae</taxon>
        <taxon>asterids</taxon>
        <taxon>lamiids</taxon>
        <taxon>Solanales</taxon>
        <taxon>Solanaceae</taxon>
        <taxon>Solanoideae</taxon>
        <taxon>Solaneae</taxon>
        <taxon>Solanum</taxon>
    </lineage>
</organism>
<reference evidence="1 2" key="1">
    <citation type="submission" date="2020-09" db="EMBL/GenBank/DDBJ databases">
        <title>De no assembly of potato wild relative species, Solanum commersonii.</title>
        <authorList>
            <person name="Cho K."/>
        </authorList>
    </citation>
    <scope>NUCLEOTIDE SEQUENCE [LARGE SCALE GENOMIC DNA]</scope>
    <source>
        <strain evidence="1">LZ3.2</strain>
        <tissue evidence="1">Leaf</tissue>
    </source>
</reference>
<dbReference type="EMBL" id="JACXVP010000012">
    <property type="protein sequence ID" value="KAG5571400.1"/>
    <property type="molecule type" value="Genomic_DNA"/>
</dbReference>
<dbReference type="Proteomes" id="UP000824120">
    <property type="component" value="Chromosome 12"/>
</dbReference>